<keyword evidence="2" id="KW-0472">Membrane</keyword>
<name>A0A7W3XV49_9ACTN</name>
<evidence type="ECO:0000256" key="2">
    <source>
        <dbReference type="SAM" id="Phobius"/>
    </source>
</evidence>
<dbReference type="PROSITE" id="PS51257">
    <property type="entry name" value="PROKAR_LIPOPROTEIN"/>
    <property type="match status" value="1"/>
</dbReference>
<accession>A0A7W3XV49</accession>
<evidence type="ECO:0000313" key="4">
    <source>
        <dbReference type="Proteomes" id="UP000530234"/>
    </source>
</evidence>
<sequence length="102" mass="11274">MSRQQDMHLDPIHIAFTVVGWSFLVVALLVACLLYMIGLFLGVFTLGGHLAGRRRDGDTGARDDTERPLGLSAFTWRDATAEEPAEPDREPGQRPLPENPCL</sequence>
<dbReference type="RefSeq" id="WP_182660274.1">
    <property type="nucleotide sequence ID" value="NZ_VKHS01000037.1"/>
</dbReference>
<protein>
    <submittedName>
        <fullName evidence="3">Uncharacterized protein</fullName>
    </submittedName>
</protein>
<keyword evidence="2" id="KW-0812">Transmembrane</keyword>
<feature type="transmembrane region" description="Helical" evidence="2">
    <location>
        <begin position="12"/>
        <end position="45"/>
    </location>
</feature>
<comment type="caution">
    <text evidence="3">The sequence shown here is derived from an EMBL/GenBank/DDBJ whole genome shotgun (WGS) entry which is preliminary data.</text>
</comment>
<reference evidence="4" key="1">
    <citation type="submission" date="2019-10" db="EMBL/GenBank/DDBJ databases">
        <title>Streptomyces sp. nov., a novel actinobacterium isolated from alkaline environment.</title>
        <authorList>
            <person name="Golinska P."/>
        </authorList>
    </citation>
    <scope>NUCLEOTIDE SEQUENCE [LARGE SCALE GENOMIC DNA]</scope>
    <source>
        <strain evidence="4">DSM 42108</strain>
    </source>
</reference>
<evidence type="ECO:0000313" key="3">
    <source>
        <dbReference type="EMBL" id="MBB0228605.1"/>
    </source>
</evidence>
<dbReference type="EMBL" id="VKHS01000037">
    <property type="protein sequence ID" value="MBB0228605.1"/>
    <property type="molecule type" value="Genomic_DNA"/>
</dbReference>
<keyword evidence="2" id="KW-1133">Transmembrane helix</keyword>
<gene>
    <name evidence="3" type="ORF">FOE67_03530</name>
</gene>
<keyword evidence="4" id="KW-1185">Reference proteome</keyword>
<organism evidence="3 4">
    <name type="scientific">Streptomyces calidiresistens</name>
    <dbReference type="NCBI Taxonomy" id="1485586"/>
    <lineage>
        <taxon>Bacteria</taxon>
        <taxon>Bacillati</taxon>
        <taxon>Actinomycetota</taxon>
        <taxon>Actinomycetes</taxon>
        <taxon>Kitasatosporales</taxon>
        <taxon>Streptomycetaceae</taxon>
        <taxon>Streptomyces</taxon>
    </lineage>
</organism>
<feature type="region of interest" description="Disordered" evidence="1">
    <location>
        <begin position="78"/>
        <end position="102"/>
    </location>
</feature>
<evidence type="ECO:0000256" key="1">
    <source>
        <dbReference type="SAM" id="MobiDB-lite"/>
    </source>
</evidence>
<feature type="non-terminal residue" evidence="3">
    <location>
        <position position="102"/>
    </location>
</feature>
<dbReference type="Proteomes" id="UP000530234">
    <property type="component" value="Unassembled WGS sequence"/>
</dbReference>
<proteinExistence type="predicted"/>
<dbReference type="AlphaFoldDB" id="A0A7W3XV49"/>